<dbReference type="InterPro" id="IPR027302">
    <property type="entry name" value="Gln_synth_N_conserv_site"/>
</dbReference>
<evidence type="ECO:0000256" key="7">
    <source>
        <dbReference type="ARBA" id="ARBA00022723"/>
    </source>
</evidence>
<evidence type="ECO:0000256" key="1">
    <source>
        <dbReference type="ARBA" id="ARBA00004496"/>
    </source>
</evidence>
<dbReference type="PROSITE" id="PS51986">
    <property type="entry name" value="GS_BETA_GRASP"/>
    <property type="match status" value="1"/>
</dbReference>
<dbReference type="KEGG" id="cmic:caldi_10990"/>
<dbReference type="InterPro" id="IPR014746">
    <property type="entry name" value="Gln_synth/guanido_kin_cat_dom"/>
</dbReference>
<protein>
    <recommendedName>
        <fullName evidence="4 18">Glutamine synthetase</fullName>
        <ecNumber evidence="3 18">6.3.1.2</ecNumber>
    </recommendedName>
</protein>
<evidence type="ECO:0000256" key="18">
    <source>
        <dbReference type="RuleBase" id="RU004356"/>
    </source>
</evidence>
<feature type="modified residue" description="O-AMP-tyrosine" evidence="15">
    <location>
        <position position="375"/>
    </location>
</feature>
<evidence type="ECO:0000256" key="15">
    <source>
        <dbReference type="PIRSR" id="PIRSR604809-50"/>
    </source>
</evidence>
<feature type="binding site" evidence="14">
    <location>
        <position position="134"/>
    </location>
    <ligand>
        <name>Mg(2+)</name>
        <dbReference type="ChEBI" id="CHEBI:18420"/>
        <label>1</label>
    </ligand>
</feature>
<evidence type="ECO:0000256" key="6">
    <source>
        <dbReference type="ARBA" id="ARBA00022598"/>
    </source>
</evidence>
<feature type="domain" description="GS beta-grasp" evidence="19">
    <location>
        <begin position="18"/>
        <end position="104"/>
    </location>
</feature>
<evidence type="ECO:0000256" key="12">
    <source>
        <dbReference type="PIRSR" id="PIRSR604809-1"/>
    </source>
</evidence>
<dbReference type="Pfam" id="PF03951">
    <property type="entry name" value="Gln-synt_N"/>
    <property type="match status" value="1"/>
</dbReference>
<dbReference type="FunFam" id="3.30.590.10:FF:000003">
    <property type="entry name" value="Glutamine synthetase 2"/>
    <property type="match status" value="1"/>
</dbReference>
<feature type="binding site" evidence="14">
    <location>
        <position position="136"/>
    </location>
    <ligand>
        <name>Mg(2+)</name>
        <dbReference type="ChEBI" id="CHEBI:18420"/>
        <label>1</label>
    </ligand>
</feature>
<evidence type="ECO:0000256" key="3">
    <source>
        <dbReference type="ARBA" id="ARBA00012937"/>
    </source>
</evidence>
<keyword evidence="8 13" id="KW-0547">Nucleotide-binding</keyword>
<evidence type="ECO:0000259" key="19">
    <source>
        <dbReference type="PROSITE" id="PS51986"/>
    </source>
</evidence>
<name>A0AA35CK69_9FIRM</name>
<evidence type="ECO:0000256" key="16">
    <source>
        <dbReference type="PROSITE-ProRule" id="PRU01330"/>
    </source>
</evidence>
<dbReference type="InterPro" id="IPR008146">
    <property type="entry name" value="Gln_synth_cat_dom"/>
</dbReference>
<dbReference type="PANTHER" id="PTHR43785:SF12">
    <property type="entry name" value="TYPE-1 GLUTAMINE SYNTHETASE 2"/>
    <property type="match status" value="1"/>
</dbReference>
<evidence type="ECO:0000313" key="21">
    <source>
        <dbReference type="EMBL" id="BDG60009.1"/>
    </source>
</evidence>
<evidence type="ECO:0000256" key="4">
    <source>
        <dbReference type="ARBA" id="ARBA00021364"/>
    </source>
</evidence>
<evidence type="ECO:0000313" key="22">
    <source>
        <dbReference type="Proteomes" id="UP001163687"/>
    </source>
</evidence>
<feature type="binding site" evidence="13">
    <location>
        <position position="186"/>
    </location>
    <ligand>
        <name>ATP</name>
        <dbReference type="ChEBI" id="CHEBI:30616"/>
    </ligand>
</feature>
<dbReference type="GO" id="GO:0006542">
    <property type="term" value="P:glutamine biosynthetic process"/>
    <property type="evidence" value="ECO:0007669"/>
    <property type="project" value="InterPro"/>
</dbReference>
<dbReference type="InterPro" id="IPR036651">
    <property type="entry name" value="Gln_synt_N_sf"/>
</dbReference>
<evidence type="ECO:0000256" key="2">
    <source>
        <dbReference type="ARBA" id="ARBA00009897"/>
    </source>
</evidence>
<dbReference type="EMBL" id="AP025628">
    <property type="protein sequence ID" value="BDG60009.1"/>
    <property type="molecule type" value="Genomic_DNA"/>
</dbReference>
<feature type="binding site" evidence="13">
    <location>
        <begin position="249"/>
        <end position="251"/>
    </location>
    <ligand>
        <name>ATP</name>
        <dbReference type="ChEBI" id="CHEBI:30616"/>
    </ligand>
</feature>
<dbReference type="GO" id="GO:0005524">
    <property type="term" value="F:ATP binding"/>
    <property type="evidence" value="ECO:0007669"/>
    <property type="project" value="UniProtKB-KW"/>
</dbReference>
<organism evidence="21 22">
    <name type="scientific">Caldinitratiruptor microaerophilus</name>
    <dbReference type="NCBI Taxonomy" id="671077"/>
    <lineage>
        <taxon>Bacteria</taxon>
        <taxon>Bacillati</taxon>
        <taxon>Bacillota</taxon>
        <taxon>Clostridia</taxon>
        <taxon>Eubacteriales</taxon>
        <taxon>Symbiobacteriaceae</taxon>
        <taxon>Caldinitratiruptor</taxon>
    </lineage>
</organism>
<evidence type="ECO:0000259" key="20">
    <source>
        <dbReference type="PROSITE" id="PS51987"/>
    </source>
</evidence>
<feature type="binding site" evidence="12">
    <location>
        <position position="306"/>
    </location>
    <ligand>
        <name>L-glutamate</name>
        <dbReference type="ChEBI" id="CHEBI:29985"/>
    </ligand>
</feature>
<evidence type="ECO:0000256" key="9">
    <source>
        <dbReference type="ARBA" id="ARBA00022840"/>
    </source>
</evidence>
<dbReference type="InterPro" id="IPR027303">
    <property type="entry name" value="Gln_synth_gly_rich_site"/>
</dbReference>
<keyword evidence="5" id="KW-0963">Cytoplasm</keyword>
<comment type="subcellular location">
    <subcellularLocation>
        <location evidence="1">Cytoplasm</location>
    </subcellularLocation>
</comment>
<dbReference type="SMART" id="SM01230">
    <property type="entry name" value="Gln-synt_C"/>
    <property type="match status" value="1"/>
</dbReference>
<evidence type="ECO:0000256" key="5">
    <source>
        <dbReference type="ARBA" id="ARBA00022490"/>
    </source>
</evidence>
<evidence type="ECO:0000256" key="8">
    <source>
        <dbReference type="ARBA" id="ARBA00022741"/>
    </source>
</evidence>
<comment type="similarity">
    <text evidence="2 16 17">Belongs to the glutamine synthetase family.</text>
</comment>
<keyword evidence="7 14" id="KW-0479">Metal-binding</keyword>
<proteinExistence type="inferred from homology"/>
<comment type="cofactor">
    <cofactor evidence="14">
        <name>Mg(2+)</name>
        <dbReference type="ChEBI" id="CHEBI:18420"/>
    </cofactor>
    <text evidence="14">Binds 2 Mg(2+) ions per subunit.</text>
</comment>
<dbReference type="AlphaFoldDB" id="A0AA35CK69"/>
<dbReference type="SUPFAM" id="SSF55931">
    <property type="entry name" value="Glutamine synthetase/guanido kinase"/>
    <property type="match status" value="1"/>
</dbReference>
<reference evidence="21" key="1">
    <citation type="submission" date="2022-03" db="EMBL/GenBank/DDBJ databases">
        <title>Complete genome sequence of Caldinitratiruptor microaerophilus.</title>
        <authorList>
            <person name="Mukaiyama R."/>
            <person name="Nishiyama T."/>
            <person name="Ueda K."/>
        </authorList>
    </citation>
    <scope>NUCLEOTIDE SEQUENCE</scope>
    <source>
        <strain evidence="21">JCM 16183</strain>
    </source>
</reference>
<feature type="binding site" evidence="14">
    <location>
        <position position="191"/>
    </location>
    <ligand>
        <name>Mg(2+)</name>
        <dbReference type="ChEBI" id="CHEBI:18420"/>
        <label>1</label>
    </ligand>
</feature>
<evidence type="ECO:0000256" key="13">
    <source>
        <dbReference type="PIRSR" id="PIRSR604809-2"/>
    </source>
</evidence>
<feature type="binding site" evidence="14">
    <location>
        <position position="198"/>
    </location>
    <ligand>
        <name>Mg(2+)</name>
        <dbReference type="ChEBI" id="CHEBI:18420"/>
        <label>1</label>
    </ligand>
</feature>
<dbReference type="EC" id="6.3.1.2" evidence="3 18"/>
<feature type="binding site" evidence="13">
    <location>
        <begin position="201"/>
        <end position="203"/>
    </location>
    <ligand>
        <name>ATP</name>
        <dbReference type="ChEBI" id="CHEBI:30616"/>
    </ligand>
</feature>
<evidence type="ECO:0000256" key="11">
    <source>
        <dbReference type="ARBA" id="ARBA00049436"/>
    </source>
</evidence>
<dbReference type="Gene3D" id="3.30.590.10">
    <property type="entry name" value="Glutamine synthetase/guanido kinase, catalytic domain"/>
    <property type="match status" value="1"/>
</dbReference>
<dbReference type="Pfam" id="PF00120">
    <property type="entry name" value="Gln-synt_C"/>
    <property type="match status" value="1"/>
</dbReference>
<keyword evidence="15" id="KW-0597">Phosphoprotein</keyword>
<dbReference type="NCBIfam" id="TIGR00653">
    <property type="entry name" value="GlnA"/>
    <property type="match status" value="1"/>
</dbReference>
<dbReference type="PROSITE" id="PS00180">
    <property type="entry name" value="GLNA_1"/>
    <property type="match status" value="1"/>
</dbReference>
<dbReference type="Proteomes" id="UP001163687">
    <property type="component" value="Chromosome"/>
</dbReference>
<evidence type="ECO:0000256" key="17">
    <source>
        <dbReference type="RuleBase" id="RU000384"/>
    </source>
</evidence>
<keyword evidence="10 14" id="KW-0460">Magnesium</keyword>
<feature type="binding site" evidence="14">
    <location>
        <position position="335"/>
    </location>
    <ligand>
        <name>Mg(2+)</name>
        <dbReference type="ChEBI" id="CHEBI:18420"/>
        <label>1</label>
    </ligand>
</feature>
<accession>A0AA35CK69</accession>
<feature type="domain" description="GS catalytic" evidence="20">
    <location>
        <begin position="111"/>
        <end position="446"/>
    </location>
</feature>
<dbReference type="Gene3D" id="3.10.20.70">
    <property type="entry name" value="Glutamine synthetase, N-terminal domain"/>
    <property type="match status" value="1"/>
</dbReference>
<feature type="binding site" evidence="12">
    <location>
        <position position="318"/>
    </location>
    <ligand>
        <name>L-glutamate</name>
        <dbReference type="ChEBI" id="CHEBI:29985"/>
    </ligand>
</feature>
<keyword evidence="6 18" id="KW-0436">Ligase</keyword>
<feature type="binding site" evidence="13">
    <location>
        <position position="318"/>
    </location>
    <ligand>
        <name>ATP</name>
        <dbReference type="ChEBI" id="CHEBI:30616"/>
    </ligand>
</feature>
<dbReference type="PROSITE" id="PS00181">
    <property type="entry name" value="GLNA_ATP"/>
    <property type="match status" value="1"/>
</dbReference>
<gene>
    <name evidence="21" type="ORF">caldi_10990</name>
</gene>
<dbReference type="InterPro" id="IPR008147">
    <property type="entry name" value="Gln_synt_N"/>
</dbReference>
<keyword evidence="9 13" id="KW-0067">ATP-binding</keyword>
<dbReference type="PANTHER" id="PTHR43785">
    <property type="entry name" value="GAMMA-GLUTAMYLPUTRESCINE SYNTHETASE"/>
    <property type="match status" value="1"/>
</dbReference>
<feature type="binding site" evidence="14">
    <location>
        <position position="247"/>
    </location>
    <ligand>
        <name>Mg(2+)</name>
        <dbReference type="ChEBI" id="CHEBI:18420"/>
        <label>1</label>
    </ligand>
</feature>
<feature type="binding site" evidence="12">
    <location>
        <position position="300"/>
    </location>
    <ligand>
        <name>L-glutamate</name>
        <dbReference type="ChEBI" id="CHEBI:29985"/>
    </ligand>
</feature>
<evidence type="ECO:0000256" key="10">
    <source>
        <dbReference type="ARBA" id="ARBA00022842"/>
    </source>
</evidence>
<dbReference type="GO" id="GO:0005737">
    <property type="term" value="C:cytoplasm"/>
    <property type="evidence" value="ECO:0007669"/>
    <property type="project" value="UniProtKB-SubCell"/>
</dbReference>
<comment type="catalytic activity">
    <reaction evidence="11 18">
        <text>L-glutamate + NH4(+) + ATP = L-glutamine + ADP + phosphate + H(+)</text>
        <dbReference type="Rhea" id="RHEA:16169"/>
        <dbReference type="ChEBI" id="CHEBI:15378"/>
        <dbReference type="ChEBI" id="CHEBI:28938"/>
        <dbReference type="ChEBI" id="CHEBI:29985"/>
        <dbReference type="ChEBI" id="CHEBI:30616"/>
        <dbReference type="ChEBI" id="CHEBI:43474"/>
        <dbReference type="ChEBI" id="CHEBI:58359"/>
        <dbReference type="ChEBI" id="CHEBI:456216"/>
        <dbReference type="EC" id="6.3.1.2"/>
    </reaction>
</comment>
<dbReference type="GO" id="GO:0004356">
    <property type="term" value="F:glutamine synthetase activity"/>
    <property type="evidence" value="ECO:0007669"/>
    <property type="project" value="UniProtKB-EC"/>
</dbReference>
<dbReference type="InterPro" id="IPR004809">
    <property type="entry name" value="Gln_synth_I"/>
</dbReference>
<dbReference type="GO" id="GO:0046872">
    <property type="term" value="F:metal ion binding"/>
    <property type="evidence" value="ECO:0007669"/>
    <property type="project" value="UniProtKB-KW"/>
</dbReference>
<dbReference type="SUPFAM" id="SSF54368">
    <property type="entry name" value="Glutamine synthetase, N-terminal domain"/>
    <property type="match status" value="1"/>
</dbReference>
<dbReference type="PROSITE" id="PS51987">
    <property type="entry name" value="GS_CATALYTIC"/>
    <property type="match status" value="1"/>
</dbReference>
<feature type="binding site" evidence="12">
    <location>
        <position position="337"/>
    </location>
    <ligand>
        <name>L-glutamate</name>
        <dbReference type="ChEBI" id="CHEBI:29985"/>
    </ligand>
</feature>
<evidence type="ECO:0000256" key="14">
    <source>
        <dbReference type="PIRSR" id="PIRSR604809-3"/>
    </source>
</evidence>
<dbReference type="FunFam" id="3.10.20.70:FF:000005">
    <property type="entry name" value="Glutamine synthetase"/>
    <property type="match status" value="1"/>
</dbReference>
<sequence length="446" mass="50098">MPERPRTKDEVMAKVKELGVRFIRLQLTDILGITKNVDIPVSQLGKALDGQIMFDGSSIEGFVRIEESDMLLRPDPSTFVVYPWLESGATATARLICDVYNPDGTPFEGDPRNCLRRQVEAAKAMGFTFNVGPEPEFYLFERDAEGKPTTRPTDKASYFDLAPLDQGEETRRDIVVALEKMGFEIEASHHEVGPGQHEIDFKYADAITTADNIATFRFVVRTIAIQHGLHASFMPKPVYGIPGNGMHLHMSLFRGNENAFYDPSTPNQLSDVAMHFLAGLLHHAPAVTAICNPLVNSYKRLVPGYEAPVHIAWSEQNRSPLVRIPARRGLSTRLEFRSPDPSCNPYLALAVTLAAGLDGIRKQMEPPAPVHRNIYRMTDEERRELGIRPLPGSLGQALDALREDEVIQEALGPHIYAHFLEAKEVEWEIYRSQVHQWELDQYLGVF</sequence>
<keyword evidence="22" id="KW-1185">Reference proteome</keyword>